<protein>
    <submittedName>
        <fullName evidence="2">Uncharacterized protein</fullName>
    </submittedName>
</protein>
<name>A0ABD2NK95_9CUCU</name>
<comment type="caution">
    <text evidence="2">The sequence shown here is derived from an EMBL/GenBank/DDBJ whole genome shotgun (WGS) entry which is preliminary data.</text>
</comment>
<organism evidence="2 3">
    <name type="scientific">Cryptolaemus montrouzieri</name>
    <dbReference type="NCBI Taxonomy" id="559131"/>
    <lineage>
        <taxon>Eukaryota</taxon>
        <taxon>Metazoa</taxon>
        <taxon>Ecdysozoa</taxon>
        <taxon>Arthropoda</taxon>
        <taxon>Hexapoda</taxon>
        <taxon>Insecta</taxon>
        <taxon>Pterygota</taxon>
        <taxon>Neoptera</taxon>
        <taxon>Endopterygota</taxon>
        <taxon>Coleoptera</taxon>
        <taxon>Polyphaga</taxon>
        <taxon>Cucujiformia</taxon>
        <taxon>Coccinelloidea</taxon>
        <taxon>Coccinellidae</taxon>
        <taxon>Scymninae</taxon>
        <taxon>Scymnini</taxon>
        <taxon>Cryptolaemus</taxon>
    </lineage>
</organism>
<keyword evidence="1" id="KW-0472">Membrane</keyword>
<proteinExistence type="predicted"/>
<evidence type="ECO:0000256" key="1">
    <source>
        <dbReference type="SAM" id="Phobius"/>
    </source>
</evidence>
<keyword evidence="3" id="KW-1185">Reference proteome</keyword>
<feature type="transmembrane region" description="Helical" evidence="1">
    <location>
        <begin position="78"/>
        <end position="96"/>
    </location>
</feature>
<keyword evidence="1" id="KW-0812">Transmembrane</keyword>
<evidence type="ECO:0000313" key="2">
    <source>
        <dbReference type="EMBL" id="KAL3279090.1"/>
    </source>
</evidence>
<accession>A0ABD2NK95</accession>
<evidence type="ECO:0000313" key="3">
    <source>
        <dbReference type="Proteomes" id="UP001516400"/>
    </source>
</evidence>
<sequence length="117" mass="13589">MKSFIEFENTSLEKFLQHSSKIEDDVEKKSKVQLAEIYNLRGVFSEKQTSDHENNMKNMNELSSATKYMTSVLSQIEFFMVLGTFALSCFCALKIYGKKSFIRSREEISVHEMPILQ</sequence>
<dbReference type="Proteomes" id="UP001516400">
    <property type="component" value="Unassembled WGS sequence"/>
</dbReference>
<dbReference type="AlphaFoldDB" id="A0ABD2NK95"/>
<dbReference type="EMBL" id="JABFTP020000124">
    <property type="protein sequence ID" value="KAL3279090.1"/>
    <property type="molecule type" value="Genomic_DNA"/>
</dbReference>
<gene>
    <name evidence="2" type="ORF">HHI36_016604</name>
</gene>
<keyword evidence="1" id="KW-1133">Transmembrane helix</keyword>
<reference evidence="2 3" key="1">
    <citation type="journal article" date="2021" name="BMC Biol.">
        <title>Horizontally acquired antibacterial genes associated with adaptive radiation of ladybird beetles.</title>
        <authorList>
            <person name="Li H.S."/>
            <person name="Tang X.F."/>
            <person name="Huang Y.H."/>
            <person name="Xu Z.Y."/>
            <person name="Chen M.L."/>
            <person name="Du X.Y."/>
            <person name="Qiu B.Y."/>
            <person name="Chen P.T."/>
            <person name="Zhang W."/>
            <person name="Slipinski A."/>
            <person name="Escalona H.E."/>
            <person name="Waterhouse R.M."/>
            <person name="Zwick A."/>
            <person name="Pang H."/>
        </authorList>
    </citation>
    <scope>NUCLEOTIDE SEQUENCE [LARGE SCALE GENOMIC DNA]</scope>
    <source>
        <strain evidence="2">SYSU2018</strain>
    </source>
</reference>